<gene>
    <name evidence="2" type="primary">Contig3760.g4017</name>
    <name evidence="2" type="ORF">STYLEM_13609</name>
</gene>
<dbReference type="InParanoid" id="A0A078AQ74"/>
<accession>A0A078AQ74</accession>
<sequence>MNYQNTFNPFPQQTNSINSCFSFGEPKNDQLDIAEVYMNFDGDSKQHISNDGFLPHFQSFYHQNTYWQTKINLDPVQTQSNGDQFISKCDDFNNCNIYDSSSEADMSFYKAETRVGTKIFAHISDPFLNKYSCPIQQQEVNQNSQESNFHTLEFQMSSQEEYQVPNIDQSTDPSDNRELIQQAFAMFDSLDLNQNLLLQTARSSNTQAAQKKSKSINKDKMQRQNSNDHTQVQQKTKPTKLKLDQGFKFLLRDFRKALFIAFEKSGLSKGYHHFGQRWLAESKAFLQGWGLIQPTDRQICALSVLLYHTLGTTIKTIEKKDSIEKNGKKQKETIFIKKDNIFNQVLGEEGMQIYKLVFDQNRTETVDQFLQDDFIRTLWPLFIQYSEQKFFFIEKSEDEKPAQKTKVIKKGLKNGKVRKSRSQVLNELKPTLQHISWLLIHDYKLAVPAHWLEKFPPAYMKKKESKKAKIQLSARFYVQDSSQTYL</sequence>
<keyword evidence="3" id="KW-1185">Reference proteome</keyword>
<reference evidence="2 3" key="1">
    <citation type="submission" date="2014-06" db="EMBL/GenBank/DDBJ databases">
        <authorList>
            <person name="Swart Estienne"/>
        </authorList>
    </citation>
    <scope>NUCLEOTIDE SEQUENCE [LARGE SCALE GENOMIC DNA]</scope>
    <source>
        <strain evidence="2 3">130c</strain>
    </source>
</reference>
<proteinExistence type="predicted"/>
<dbReference type="Proteomes" id="UP000039865">
    <property type="component" value="Unassembled WGS sequence"/>
</dbReference>
<evidence type="ECO:0000313" key="3">
    <source>
        <dbReference type="Proteomes" id="UP000039865"/>
    </source>
</evidence>
<dbReference type="AlphaFoldDB" id="A0A078AQ74"/>
<evidence type="ECO:0000313" key="2">
    <source>
        <dbReference type="EMBL" id="CDW84545.1"/>
    </source>
</evidence>
<name>A0A078AQ74_STYLE</name>
<feature type="region of interest" description="Disordered" evidence="1">
    <location>
        <begin position="203"/>
        <end position="238"/>
    </location>
</feature>
<evidence type="ECO:0000256" key="1">
    <source>
        <dbReference type="SAM" id="MobiDB-lite"/>
    </source>
</evidence>
<organism evidence="2 3">
    <name type="scientific">Stylonychia lemnae</name>
    <name type="common">Ciliate</name>
    <dbReference type="NCBI Taxonomy" id="5949"/>
    <lineage>
        <taxon>Eukaryota</taxon>
        <taxon>Sar</taxon>
        <taxon>Alveolata</taxon>
        <taxon>Ciliophora</taxon>
        <taxon>Intramacronucleata</taxon>
        <taxon>Spirotrichea</taxon>
        <taxon>Stichotrichia</taxon>
        <taxon>Sporadotrichida</taxon>
        <taxon>Oxytrichidae</taxon>
        <taxon>Stylonychinae</taxon>
        <taxon>Stylonychia</taxon>
    </lineage>
</organism>
<protein>
    <submittedName>
        <fullName evidence="2">Uncharacterized protein</fullName>
    </submittedName>
</protein>
<feature type="compositionally biased region" description="Polar residues" evidence="1">
    <location>
        <begin position="223"/>
        <end position="236"/>
    </location>
</feature>
<dbReference type="EMBL" id="CCKQ01012913">
    <property type="protein sequence ID" value="CDW84545.1"/>
    <property type="molecule type" value="Genomic_DNA"/>
</dbReference>